<dbReference type="InterPro" id="IPR001841">
    <property type="entry name" value="Znf_RING"/>
</dbReference>
<dbReference type="AlphaFoldDB" id="A0A3P6GX02"/>
<keyword evidence="2 4" id="KW-0863">Zinc-finger</keyword>
<accession>A0A3P6GX02</accession>
<dbReference type="Pfam" id="PF13639">
    <property type="entry name" value="zf-RING_2"/>
    <property type="match status" value="1"/>
</dbReference>
<dbReference type="SMART" id="SM00184">
    <property type="entry name" value="RING"/>
    <property type="match status" value="1"/>
</dbReference>
<dbReference type="SUPFAM" id="SSF57850">
    <property type="entry name" value="RING/U-box"/>
    <property type="match status" value="1"/>
</dbReference>
<evidence type="ECO:0000259" key="5">
    <source>
        <dbReference type="PROSITE" id="PS50089"/>
    </source>
</evidence>
<feature type="domain" description="RING-type" evidence="5">
    <location>
        <begin position="142"/>
        <end position="184"/>
    </location>
</feature>
<evidence type="ECO:0000256" key="2">
    <source>
        <dbReference type="ARBA" id="ARBA00022771"/>
    </source>
</evidence>
<dbReference type="PANTHER" id="PTHR45798:SF80">
    <property type="entry name" value="RING-TYPE DOMAIN-CONTAINING PROTEIN"/>
    <property type="match status" value="1"/>
</dbReference>
<sequence>MDIIALTSFDQTFYHQHSRKNRVCISFYQRFQRFAVDDTDGTLVCTGLDPPFHFPSRQINLNLISHQLSPRYLFRLVDSRLHDRTLSRRIAEKIAAEAVQYVGFLQPYVMSVYVVKTQQMVTLREEEEEEETQKEEEESTTCAICLEGLCKNDETFDLLYCSHRFHSTCVGEWLQSHNSCPLCREVLLEEYVETDFY</sequence>
<dbReference type="PANTHER" id="PTHR45798">
    <property type="entry name" value="RING-H2 FINGER PROTEIN ATL61-RELATED-RELATED"/>
    <property type="match status" value="1"/>
</dbReference>
<dbReference type="EMBL" id="LR031879">
    <property type="protein sequence ID" value="VDD58199.1"/>
    <property type="molecule type" value="Genomic_DNA"/>
</dbReference>
<dbReference type="GO" id="GO:0008270">
    <property type="term" value="F:zinc ion binding"/>
    <property type="evidence" value="ECO:0007669"/>
    <property type="project" value="UniProtKB-KW"/>
</dbReference>
<reference evidence="6" key="1">
    <citation type="submission" date="2018-11" db="EMBL/GenBank/DDBJ databases">
        <authorList>
            <consortium name="Genoscope - CEA"/>
            <person name="William W."/>
        </authorList>
    </citation>
    <scope>NUCLEOTIDE SEQUENCE</scope>
</reference>
<dbReference type="GO" id="GO:0016567">
    <property type="term" value="P:protein ubiquitination"/>
    <property type="evidence" value="ECO:0007669"/>
    <property type="project" value="UniProtKB-UniPathway"/>
</dbReference>
<dbReference type="PROSITE" id="PS50089">
    <property type="entry name" value="ZF_RING_2"/>
    <property type="match status" value="1"/>
</dbReference>
<dbReference type="InterPro" id="IPR013083">
    <property type="entry name" value="Znf_RING/FYVE/PHD"/>
</dbReference>
<organism evidence="6">
    <name type="scientific">Brassica oleracea</name>
    <name type="common">Wild cabbage</name>
    <dbReference type="NCBI Taxonomy" id="3712"/>
    <lineage>
        <taxon>Eukaryota</taxon>
        <taxon>Viridiplantae</taxon>
        <taxon>Streptophyta</taxon>
        <taxon>Embryophyta</taxon>
        <taxon>Tracheophyta</taxon>
        <taxon>Spermatophyta</taxon>
        <taxon>Magnoliopsida</taxon>
        <taxon>eudicotyledons</taxon>
        <taxon>Gunneridae</taxon>
        <taxon>Pentapetalae</taxon>
        <taxon>rosids</taxon>
        <taxon>malvids</taxon>
        <taxon>Brassicales</taxon>
        <taxon>Brassicaceae</taxon>
        <taxon>Brassiceae</taxon>
        <taxon>Brassica</taxon>
    </lineage>
</organism>
<keyword evidence="3" id="KW-0862">Zinc</keyword>
<dbReference type="Gene3D" id="3.30.40.10">
    <property type="entry name" value="Zinc/RING finger domain, C3HC4 (zinc finger)"/>
    <property type="match status" value="1"/>
</dbReference>
<gene>
    <name evidence="6" type="ORF">BOLC8T51428H</name>
</gene>
<protein>
    <recommendedName>
        <fullName evidence="5">RING-type domain-containing protein</fullName>
    </recommendedName>
</protein>
<keyword evidence="1" id="KW-0479">Metal-binding</keyword>
<evidence type="ECO:0000256" key="1">
    <source>
        <dbReference type="ARBA" id="ARBA00022723"/>
    </source>
</evidence>
<dbReference type="UniPathway" id="UPA00143"/>
<proteinExistence type="predicted"/>
<dbReference type="InterPro" id="IPR052788">
    <property type="entry name" value="RING-type_E3_ligase_ATL"/>
</dbReference>
<evidence type="ECO:0000256" key="3">
    <source>
        <dbReference type="ARBA" id="ARBA00022833"/>
    </source>
</evidence>
<evidence type="ECO:0000313" key="6">
    <source>
        <dbReference type="EMBL" id="VDD58199.1"/>
    </source>
</evidence>
<name>A0A3P6GX02_BRAOL</name>
<evidence type="ECO:0000256" key="4">
    <source>
        <dbReference type="PROSITE-ProRule" id="PRU00175"/>
    </source>
</evidence>